<dbReference type="Gene3D" id="3.40.50.2000">
    <property type="entry name" value="Glycogen Phosphorylase B"/>
    <property type="match status" value="1"/>
</dbReference>
<evidence type="ECO:0000259" key="1">
    <source>
        <dbReference type="Pfam" id="PF04101"/>
    </source>
</evidence>
<feature type="domain" description="Glycosyl transferase family 28 C-terminal" evidence="1">
    <location>
        <begin position="221"/>
        <end position="296"/>
    </location>
</feature>
<dbReference type="Proteomes" id="UP000780875">
    <property type="component" value="Unassembled WGS sequence"/>
</dbReference>
<dbReference type="SUPFAM" id="SSF53756">
    <property type="entry name" value="UDP-Glycosyltransferase/glycogen phosphorylase"/>
    <property type="match status" value="1"/>
</dbReference>
<dbReference type="Pfam" id="PF04101">
    <property type="entry name" value="Glyco_tran_28_C"/>
    <property type="match status" value="1"/>
</dbReference>
<sequence>MRTLLVASPGGHLDELMIMVDLLGVDTDDAVWVTGRTAQSESLLEGREVAWVPRVGSGQMARAALGLPAAVRLQHRVRPDRLVSTGALFSTPHLMAARLRGCETWFIDSATRVVAPSSTGRFAQRLTRAELFVQGDGWGDPAWRPVPNVFDAFEAVPRDRPDVELRTAVVSLGTELWPFDRAVAACRRVLDGMDVRWQTGTTEAVGDDGVPLTRWLPAADLHAAFGAADVVVTHAGVGSVLSVLQQGKVPVILPRRSRSGEMVDDHQLEFAASIAAKGLAIAVDPDHLTADHLRQAAALAAHRRPTTATQLVR</sequence>
<dbReference type="RefSeq" id="WP_224124094.1">
    <property type="nucleotide sequence ID" value="NZ_JAIQZJ010000009.1"/>
</dbReference>
<evidence type="ECO:0000313" key="2">
    <source>
        <dbReference type="EMBL" id="MBZ5739733.1"/>
    </source>
</evidence>
<dbReference type="EMBL" id="JAIQZJ010000009">
    <property type="protein sequence ID" value="MBZ5739733.1"/>
    <property type="molecule type" value="Genomic_DNA"/>
</dbReference>
<organism evidence="2 3">
    <name type="scientific">Nocardioides mangrovi</name>
    <dbReference type="NCBI Taxonomy" id="2874580"/>
    <lineage>
        <taxon>Bacteria</taxon>
        <taxon>Bacillati</taxon>
        <taxon>Actinomycetota</taxon>
        <taxon>Actinomycetes</taxon>
        <taxon>Propionibacteriales</taxon>
        <taxon>Nocardioidaceae</taxon>
        <taxon>Nocardioides</taxon>
    </lineage>
</organism>
<evidence type="ECO:0000313" key="3">
    <source>
        <dbReference type="Proteomes" id="UP000780875"/>
    </source>
</evidence>
<protein>
    <recommendedName>
        <fullName evidence="1">Glycosyl transferase family 28 C-terminal domain-containing protein</fullName>
    </recommendedName>
</protein>
<accession>A0ABS7UFE9</accession>
<proteinExistence type="predicted"/>
<dbReference type="InterPro" id="IPR007235">
    <property type="entry name" value="Glyco_trans_28_C"/>
</dbReference>
<gene>
    <name evidence="2" type="ORF">K8U61_16275</name>
</gene>
<name>A0ABS7UFE9_9ACTN</name>
<reference evidence="2 3" key="1">
    <citation type="submission" date="2021-09" db="EMBL/GenBank/DDBJ databases">
        <title>Whole genome sequence of Nocardioides sp. GBK3QG-3.</title>
        <authorList>
            <person name="Tuo L."/>
        </authorList>
    </citation>
    <scope>NUCLEOTIDE SEQUENCE [LARGE SCALE GENOMIC DNA]</scope>
    <source>
        <strain evidence="2 3">GBK3QG-3</strain>
    </source>
</reference>
<comment type="caution">
    <text evidence="2">The sequence shown here is derived from an EMBL/GenBank/DDBJ whole genome shotgun (WGS) entry which is preliminary data.</text>
</comment>
<keyword evidence="3" id="KW-1185">Reference proteome</keyword>